<evidence type="ECO:0000256" key="1">
    <source>
        <dbReference type="SAM" id="MobiDB-lite"/>
    </source>
</evidence>
<dbReference type="CDD" id="cd04301">
    <property type="entry name" value="NAT_SF"/>
    <property type="match status" value="1"/>
</dbReference>
<dbReference type="OrthoDB" id="410198at2759"/>
<accession>A0A6A6YVZ2</accession>
<dbReference type="GO" id="GO:0016747">
    <property type="term" value="F:acyltransferase activity, transferring groups other than amino-acyl groups"/>
    <property type="evidence" value="ECO:0007669"/>
    <property type="project" value="InterPro"/>
</dbReference>
<dbReference type="GeneID" id="54454526"/>
<dbReference type="InterPro" id="IPR016181">
    <property type="entry name" value="Acyl_CoA_acyltransferase"/>
</dbReference>
<dbReference type="EMBL" id="MU003696">
    <property type="protein sequence ID" value="KAF2812940.1"/>
    <property type="molecule type" value="Genomic_DNA"/>
</dbReference>
<dbReference type="SUPFAM" id="SSF55729">
    <property type="entry name" value="Acyl-CoA N-acyltransferases (Nat)"/>
    <property type="match status" value="1"/>
</dbReference>
<evidence type="ECO:0000313" key="3">
    <source>
        <dbReference type="EMBL" id="KAF2812940.1"/>
    </source>
</evidence>
<dbReference type="InterPro" id="IPR052523">
    <property type="entry name" value="Trichothecene_AcTrans"/>
</dbReference>
<organism evidence="3">
    <name type="scientific">Mytilinidion resinicola</name>
    <dbReference type="NCBI Taxonomy" id="574789"/>
    <lineage>
        <taxon>Eukaryota</taxon>
        <taxon>Fungi</taxon>
        <taxon>Dikarya</taxon>
        <taxon>Ascomycota</taxon>
        <taxon>Pezizomycotina</taxon>
        <taxon>Dothideomycetes</taxon>
        <taxon>Pleosporomycetidae</taxon>
        <taxon>Mytilinidiales</taxon>
        <taxon>Mytilinidiaceae</taxon>
        <taxon>Mytilinidion</taxon>
    </lineage>
</organism>
<dbReference type="Gene3D" id="3.40.630.30">
    <property type="match status" value="1"/>
</dbReference>
<keyword evidence="4" id="KW-1185">Reference proteome</keyword>
<gene>
    <name evidence="3 5" type="ORF">BDZ99DRAFT_246293</name>
</gene>
<dbReference type="Pfam" id="PF13508">
    <property type="entry name" value="Acetyltransf_7"/>
    <property type="match status" value="1"/>
</dbReference>
<name>A0A6A6YVZ2_9PEZI</name>
<protein>
    <recommendedName>
        <fullName evidence="2">N-acetyltransferase domain-containing protein</fullName>
    </recommendedName>
</protein>
<dbReference type="RefSeq" id="XP_033579904.1">
    <property type="nucleotide sequence ID" value="XM_033713633.1"/>
</dbReference>
<dbReference type="Proteomes" id="UP000504636">
    <property type="component" value="Unplaced"/>
</dbReference>
<feature type="region of interest" description="Disordered" evidence="1">
    <location>
        <begin position="14"/>
        <end position="34"/>
    </location>
</feature>
<dbReference type="PANTHER" id="PTHR42791:SF1">
    <property type="entry name" value="N-ACETYLTRANSFERASE DOMAIN-CONTAINING PROTEIN"/>
    <property type="match status" value="1"/>
</dbReference>
<dbReference type="InterPro" id="IPR000182">
    <property type="entry name" value="GNAT_dom"/>
</dbReference>
<dbReference type="PANTHER" id="PTHR42791">
    <property type="entry name" value="GNAT FAMILY ACETYLTRANSFERASE"/>
    <property type="match status" value="1"/>
</dbReference>
<evidence type="ECO:0000313" key="5">
    <source>
        <dbReference type="RefSeq" id="XP_033579904.1"/>
    </source>
</evidence>
<evidence type="ECO:0000313" key="4">
    <source>
        <dbReference type="Proteomes" id="UP000504636"/>
    </source>
</evidence>
<reference evidence="5" key="3">
    <citation type="submission" date="2025-04" db="UniProtKB">
        <authorList>
            <consortium name="RefSeq"/>
        </authorList>
    </citation>
    <scope>IDENTIFICATION</scope>
    <source>
        <strain evidence="5">CBS 304.34</strain>
    </source>
</reference>
<reference evidence="5" key="2">
    <citation type="submission" date="2020-04" db="EMBL/GenBank/DDBJ databases">
        <authorList>
            <consortium name="NCBI Genome Project"/>
        </authorList>
    </citation>
    <scope>NUCLEOTIDE SEQUENCE</scope>
    <source>
        <strain evidence="5">CBS 304.34</strain>
    </source>
</reference>
<dbReference type="AlphaFoldDB" id="A0A6A6YVZ2"/>
<sequence length="299" mass="33330">MDKTIAAAGITIVGHQNSHQQHQKPAMSGNNPNAVPVPAKGQGPNHEGNVPVTFRIVQQKGHAAASHTHAQTHATAVPAAAGDNDIRIVKPEEYKEAAACLADAFAEDDVARYFIDVPDREHWSEADKWQLHVDILEYVTYAHCLKGLVTTVGEGYGAVALWMPPGKNMDDFMTILRSGMWRLNYRLSAEGKKRFFNEFLPLLHDTKAGVLGDRDDTSWYLVYLGTRPSARGKGYARKLVEHVTKDADRDGLPCYLESSNPVNPAIYRKLGFEERRRIHLQRAEKNVELDIMVREPVGN</sequence>
<proteinExistence type="predicted"/>
<reference evidence="3 5" key="1">
    <citation type="journal article" date="2020" name="Stud. Mycol.">
        <title>101 Dothideomycetes genomes: a test case for predicting lifestyles and emergence of pathogens.</title>
        <authorList>
            <person name="Haridas S."/>
            <person name="Albert R."/>
            <person name="Binder M."/>
            <person name="Bloem J."/>
            <person name="Labutti K."/>
            <person name="Salamov A."/>
            <person name="Andreopoulos B."/>
            <person name="Baker S."/>
            <person name="Barry K."/>
            <person name="Bills G."/>
            <person name="Bluhm B."/>
            <person name="Cannon C."/>
            <person name="Castanera R."/>
            <person name="Culley D."/>
            <person name="Daum C."/>
            <person name="Ezra D."/>
            <person name="Gonzalez J."/>
            <person name="Henrissat B."/>
            <person name="Kuo A."/>
            <person name="Liang C."/>
            <person name="Lipzen A."/>
            <person name="Lutzoni F."/>
            <person name="Magnuson J."/>
            <person name="Mondo S."/>
            <person name="Nolan M."/>
            <person name="Ohm R."/>
            <person name="Pangilinan J."/>
            <person name="Park H.-J."/>
            <person name="Ramirez L."/>
            <person name="Alfaro M."/>
            <person name="Sun H."/>
            <person name="Tritt A."/>
            <person name="Yoshinaga Y."/>
            <person name="Zwiers L.-H."/>
            <person name="Turgeon B."/>
            <person name="Goodwin S."/>
            <person name="Spatafora J."/>
            <person name="Crous P."/>
            <person name="Grigoriev I."/>
        </authorList>
    </citation>
    <scope>NUCLEOTIDE SEQUENCE</scope>
    <source>
        <strain evidence="3 5">CBS 304.34</strain>
    </source>
</reference>
<feature type="domain" description="N-acetyltransferase" evidence="2">
    <location>
        <begin position="159"/>
        <end position="294"/>
    </location>
</feature>
<dbReference type="PROSITE" id="PS51186">
    <property type="entry name" value="GNAT"/>
    <property type="match status" value="1"/>
</dbReference>
<evidence type="ECO:0000259" key="2">
    <source>
        <dbReference type="PROSITE" id="PS51186"/>
    </source>
</evidence>